<evidence type="ECO:0000313" key="2">
    <source>
        <dbReference type="EMBL" id="KAF2313099.1"/>
    </source>
</evidence>
<comment type="caution">
    <text evidence="2">The sequence shown here is derived from an EMBL/GenBank/DDBJ whole genome shotgun (WGS) entry which is preliminary data.</text>
</comment>
<keyword evidence="3" id="KW-1185">Reference proteome</keyword>
<protein>
    <submittedName>
        <fullName evidence="2">Uncharacterized protein</fullName>
    </submittedName>
</protein>
<proteinExistence type="predicted"/>
<sequence>MDYDDKDFQSQNLHLAGEGSNKFPSVLRPYALPKFDFDDSLHGTLRFDSLVETEVFLGIESNEDSQWIEDFSRGSSGIQFSSGAAETCSISRCNNVWSEATSSESVEMLLKSVGQEEHIPVQINTKESVACDELGCIVKQMEPSSKQDCNIPARVQRQVEDSSQTHRGNASVDKGLGDPTSISVEVRLPIAEGSQFI</sequence>
<dbReference type="EMBL" id="JAAGAX010000005">
    <property type="protein sequence ID" value="KAF2313099.1"/>
    <property type="molecule type" value="Genomic_DNA"/>
</dbReference>
<reference evidence="2 3" key="1">
    <citation type="journal article" date="2020" name="Mol. Plant">
        <title>The Chromosome-Based Rubber Tree Genome Provides New Insights into Spurge Genome Evolution and Rubber Biosynthesis.</title>
        <authorList>
            <person name="Liu J."/>
            <person name="Shi C."/>
            <person name="Shi C.C."/>
            <person name="Li W."/>
            <person name="Zhang Q.J."/>
            <person name="Zhang Y."/>
            <person name="Li K."/>
            <person name="Lu H.F."/>
            <person name="Shi C."/>
            <person name="Zhu S.T."/>
            <person name="Xiao Z.Y."/>
            <person name="Nan H."/>
            <person name="Yue Y."/>
            <person name="Zhu X.G."/>
            <person name="Wu Y."/>
            <person name="Hong X.N."/>
            <person name="Fan G.Y."/>
            <person name="Tong Y."/>
            <person name="Zhang D."/>
            <person name="Mao C.L."/>
            <person name="Liu Y.L."/>
            <person name="Hao S.J."/>
            <person name="Liu W.Q."/>
            <person name="Lv M.Q."/>
            <person name="Zhang H.B."/>
            <person name="Liu Y."/>
            <person name="Hu-Tang G.R."/>
            <person name="Wang J.P."/>
            <person name="Wang J.H."/>
            <person name="Sun Y.H."/>
            <person name="Ni S.B."/>
            <person name="Chen W.B."/>
            <person name="Zhang X.C."/>
            <person name="Jiao Y.N."/>
            <person name="Eichler E.E."/>
            <person name="Li G.H."/>
            <person name="Liu X."/>
            <person name="Gao L.Z."/>
        </authorList>
    </citation>
    <scope>NUCLEOTIDE SEQUENCE [LARGE SCALE GENOMIC DNA]</scope>
    <source>
        <strain evidence="3">cv. GT1</strain>
        <tissue evidence="2">Leaf</tissue>
    </source>
</reference>
<feature type="region of interest" description="Disordered" evidence="1">
    <location>
        <begin position="157"/>
        <end position="178"/>
    </location>
</feature>
<dbReference type="AlphaFoldDB" id="A0A6A6MM74"/>
<accession>A0A6A6MM74</accession>
<dbReference type="PANTHER" id="PTHR48429">
    <property type="entry name" value="AGENET DOMAIN-CONTAINING PROTEIN"/>
    <property type="match status" value="1"/>
</dbReference>
<evidence type="ECO:0000313" key="3">
    <source>
        <dbReference type="Proteomes" id="UP000467840"/>
    </source>
</evidence>
<gene>
    <name evidence="2" type="ORF">GH714_009252</name>
</gene>
<dbReference type="Proteomes" id="UP000467840">
    <property type="component" value="Chromosome 15"/>
</dbReference>
<evidence type="ECO:0000256" key="1">
    <source>
        <dbReference type="SAM" id="MobiDB-lite"/>
    </source>
</evidence>
<organism evidence="2 3">
    <name type="scientific">Hevea brasiliensis</name>
    <name type="common">Para rubber tree</name>
    <name type="synonym">Siphonia brasiliensis</name>
    <dbReference type="NCBI Taxonomy" id="3981"/>
    <lineage>
        <taxon>Eukaryota</taxon>
        <taxon>Viridiplantae</taxon>
        <taxon>Streptophyta</taxon>
        <taxon>Embryophyta</taxon>
        <taxon>Tracheophyta</taxon>
        <taxon>Spermatophyta</taxon>
        <taxon>Magnoliopsida</taxon>
        <taxon>eudicotyledons</taxon>
        <taxon>Gunneridae</taxon>
        <taxon>Pentapetalae</taxon>
        <taxon>rosids</taxon>
        <taxon>fabids</taxon>
        <taxon>Malpighiales</taxon>
        <taxon>Euphorbiaceae</taxon>
        <taxon>Crotonoideae</taxon>
        <taxon>Micrandreae</taxon>
        <taxon>Hevea</taxon>
    </lineage>
</organism>
<dbReference type="PANTHER" id="PTHR48429:SF1">
    <property type="entry name" value="AGENET DOMAIN-CONTAINING PROTEIN"/>
    <property type="match status" value="1"/>
</dbReference>
<dbReference type="InterPro" id="IPR055274">
    <property type="entry name" value="SWO1"/>
</dbReference>
<name>A0A6A6MM74_HEVBR</name>